<dbReference type="Proteomes" id="UP000325313">
    <property type="component" value="Unassembled WGS sequence"/>
</dbReference>
<evidence type="ECO:0000313" key="1">
    <source>
        <dbReference type="EMBL" id="KAA1067421.1"/>
    </source>
</evidence>
<dbReference type="Proteomes" id="UP000324748">
    <property type="component" value="Unassembled WGS sequence"/>
</dbReference>
<organism evidence="2 4">
    <name type="scientific">Puccinia graminis f. sp. tritici</name>
    <dbReference type="NCBI Taxonomy" id="56615"/>
    <lineage>
        <taxon>Eukaryota</taxon>
        <taxon>Fungi</taxon>
        <taxon>Dikarya</taxon>
        <taxon>Basidiomycota</taxon>
        <taxon>Pucciniomycotina</taxon>
        <taxon>Pucciniomycetes</taxon>
        <taxon>Pucciniales</taxon>
        <taxon>Pucciniaceae</taxon>
        <taxon>Puccinia</taxon>
    </lineage>
</organism>
<protein>
    <submittedName>
        <fullName evidence="2">Uncharacterized protein</fullName>
    </submittedName>
</protein>
<dbReference type="OrthoDB" id="2513962at2759"/>
<sequence>MSLKNIIEWLILIDMAVLKDLKLVEPNLDQSSSNRELSNWLFAQAFKPQNSFPVFGMLETTHHLEPVKEFGRIQKILLEQLSRHDPEEDSLEASILIIQSWYREFHPQIWEHINNNQDGYSPEIYLLLALYKSIGSGSTGECDQEDEKFTDWDSLGSLKIPDLSRFPVTMKPERFLERHLSGDGSIEPSKDLLVFGSTDFVADSIQVEGLSVRIRRYTHRSEDTPSNFKYRIRVGDGSPTDGRLRTIVSKFNLLDTHLSICHREIIHQLKSQGKWVANDALKSFSQWVKDILLGTEGNSLAIIGDIEKEEDGEFQLDEFGEVQIYLVNQYLGHPMPYSRVIWVSLVLLEYWYRKFHSECFFPTSNDYWNSMIKSLGIKLDHAGRYSLVKYDDQGNFVGRVHRKKSLRSKRLASS</sequence>
<dbReference type="EMBL" id="VDEP01000005">
    <property type="protein sequence ID" value="KAA1137798.1"/>
    <property type="molecule type" value="Genomic_DNA"/>
</dbReference>
<proteinExistence type="predicted"/>
<gene>
    <name evidence="1" type="ORF">PGT21_004754</name>
    <name evidence="2" type="ORF">PGTUg99_019910</name>
</gene>
<evidence type="ECO:0000313" key="4">
    <source>
        <dbReference type="Proteomes" id="UP000325313"/>
    </source>
</evidence>
<dbReference type="AlphaFoldDB" id="A0A5B0SIK3"/>
<keyword evidence="3" id="KW-1185">Reference proteome</keyword>
<name>A0A5B0SIK3_PUCGR</name>
<accession>A0A5B0SIK3</accession>
<reference evidence="3 4" key="1">
    <citation type="submission" date="2019-05" db="EMBL/GenBank/DDBJ databases">
        <title>Emergence of the Ug99 lineage of the wheat stem rust pathogen through somatic hybridization.</title>
        <authorList>
            <person name="Li F."/>
            <person name="Upadhyaya N.M."/>
            <person name="Sperschneider J."/>
            <person name="Matny O."/>
            <person name="Nguyen-Phuc H."/>
            <person name="Mago R."/>
            <person name="Raley C."/>
            <person name="Miller M.E."/>
            <person name="Silverstein K.A.T."/>
            <person name="Henningsen E."/>
            <person name="Hirsch C.D."/>
            <person name="Visser B."/>
            <person name="Pretorius Z.A."/>
            <person name="Steffenson B.J."/>
            <person name="Schwessinger B."/>
            <person name="Dodds P.N."/>
            <person name="Figueroa M."/>
        </authorList>
    </citation>
    <scope>NUCLEOTIDE SEQUENCE [LARGE SCALE GENOMIC DNA]</scope>
    <source>
        <strain evidence="1">21-0</strain>
        <strain evidence="2 4">Ug99</strain>
    </source>
</reference>
<evidence type="ECO:0000313" key="3">
    <source>
        <dbReference type="Proteomes" id="UP000324748"/>
    </source>
</evidence>
<comment type="caution">
    <text evidence="2">The sequence shown here is derived from an EMBL/GenBank/DDBJ whole genome shotgun (WGS) entry which is preliminary data.</text>
</comment>
<evidence type="ECO:0000313" key="2">
    <source>
        <dbReference type="EMBL" id="KAA1137798.1"/>
    </source>
</evidence>
<dbReference type="EMBL" id="VSWC01000184">
    <property type="protein sequence ID" value="KAA1067421.1"/>
    <property type="molecule type" value="Genomic_DNA"/>
</dbReference>